<reference evidence="5 6" key="1">
    <citation type="submission" date="2018-02" db="EMBL/GenBank/DDBJ databases">
        <title>Whole genome sequencing of endophytic bacterium.</title>
        <authorList>
            <person name="Eedara R."/>
            <person name="Podile A.R."/>
        </authorList>
    </citation>
    <scope>NUCLEOTIDE SEQUENCE [LARGE SCALE GENOMIC DNA]</scope>
    <source>
        <strain evidence="5 6">RP1T</strain>
    </source>
</reference>
<dbReference type="GO" id="GO:0003677">
    <property type="term" value="F:DNA binding"/>
    <property type="evidence" value="ECO:0007669"/>
    <property type="project" value="UniProtKB-KW"/>
</dbReference>
<feature type="domain" description="HTH deoR-type" evidence="4">
    <location>
        <begin position="7"/>
        <end position="62"/>
    </location>
</feature>
<dbReference type="SMART" id="SM01134">
    <property type="entry name" value="DeoRC"/>
    <property type="match status" value="1"/>
</dbReference>
<dbReference type="PANTHER" id="PTHR30363">
    <property type="entry name" value="HTH-TYPE TRANSCRIPTIONAL REGULATOR SRLR-RELATED"/>
    <property type="match status" value="1"/>
</dbReference>
<keyword evidence="2" id="KW-0238">DNA-binding</keyword>
<dbReference type="OrthoDB" id="5685843at2"/>
<evidence type="ECO:0000313" key="6">
    <source>
        <dbReference type="Proteomes" id="UP000237682"/>
    </source>
</evidence>
<evidence type="ECO:0000256" key="1">
    <source>
        <dbReference type="ARBA" id="ARBA00023015"/>
    </source>
</evidence>
<dbReference type="PRINTS" id="PR00037">
    <property type="entry name" value="HTHLACR"/>
</dbReference>
<keyword evidence="1" id="KW-0805">Transcription regulation</keyword>
<dbReference type="PROSITE" id="PS51000">
    <property type="entry name" value="HTH_DEOR_2"/>
    <property type="match status" value="1"/>
</dbReference>
<protein>
    <submittedName>
        <fullName evidence="5">DeoR family transcriptional regulator</fullName>
    </submittedName>
</protein>
<dbReference type="SUPFAM" id="SSF46785">
    <property type="entry name" value="Winged helix' DNA-binding domain"/>
    <property type="match status" value="1"/>
</dbReference>
<keyword evidence="6" id="KW-1185">Reference proteome</keyword>
<dbReference type="EMBL" id="PUEJ01000017">
    <property type="protein sequence ID" value="PRH83984.1"/>
    <property type="molecule type" value="Genomic_DNA"/>
</dbReference>
<dbReference type="Gene3D" id="1.10.10.10">
    <property type="entry name" value="Winged helix-like DNA-binding domain superfamily/Winged helix DNA-binding domain"/>
    <property type="match status" value="1"/>
</dbReference>
<dbReference type="GO" id="GO:0003700">
    <property type="term" value="F:DNA-binding transcription factor activity"/>
    <property type="evidence" value="ECO:0007669"/>
    <property type="project" value="InterPro"/>
</dbReference>
<keyword evidence="3" id="KW-0804">Transcription</keyword>
<dbReference type="SUPFAM" id="SSF100950">
    <property type="entry name" value="NagB/RpiA/CoA transferase-like"/>
    <property type="match status" value="1"/>
</dbReference>
<dbReference type="InterPro" id="IPR037171">
    <property type="entry name" value="NagB/RpiA_transferase-like"/>
</dbReference>
<dbReference type="RefSeq" id="WP_105865620.1">
    <property type="nucleotide sequence ID" value="NZ_PUEJ01000017.1"/>
</dbReference>
<dbReference type="PROSITE" id="PS00894">
    <property type="entry name" value="HTH_DEOR_1"/>
    <property type="match status" value="1"/>
</dbReference>
<dbReference type="InterPro" id="IPR050313">
    <property type="entry name" value="Carb_Metab_HTH_regulators"/>
</dbReference>
<proteinExistence type="predicted"/>
<dbReference type="Gene3D" id="3.40.50.1360">
    <property type="match status" value="1"/>
</dbReference>
<evidence type="ECO:0000256" key="2">
    <source>
        <dbReference type="ARBA" id="ARBA00023125"/>
    </source>
</evidence>
<gene>
    <name evidence="5" type="ORF">C5L14_29415</name>
</gene>
<dbReference type="Proteomes" id="UP000237682">
    <property type="component" value="Unassembled WGS sequence"/>
</dbReference>
<evidence type="ECO:0000313" key="5">
    <source>
        <dbReference type="EMBL" id="PRH83984.1"/>
    </source>
</evidence>
<evidence type="ECO:0000256" key="3">
    <source>
        <dbReference type="ARBA" id="ARBA00023163"/>
    </source>
</evidence>
<comment type="caution">
    <text evidence="5">The sequence shown here is derived from an EMBL/GenBank/DDBJ whole genome shotgun (WGS) entry which is preliminary data.</text>
</comment>
<organism evidence="5 6">
    <name type="scientific">Labrys okinawensis</name>
    <dbReference type="NCBI Taxonomy" id="346911"/>
    <lineage>
        <taxon>Bacteria</taxon>
        <taxon>Pseudomonadati</taxon>
        <taxon>Pseudomonadota</taxon>
        <taxon>Alphaproteobacteria</taxon>
        <taxon>Hyphomicrobiales</taxon>
        <taxon>Xanthobacteraceae</taxon>
        <taxon>Labrys</taxon>
    </lineage>
</organism>
<dbReference type="PANTHER" id="PTHR30363:SF44">
    <property type="entry name" value="AGA OPERON TRANSCRIPTIONAL REPRESSOR-RELATED"/>
    <property type="match status" value="1"/>
</dbReference>
<evidence type="ECO:0000259" key="4">
    <source>
        <dbReference type="PROSITE" id="PS51000"/>
    </source>
</evidence>
<dbReference type="InterPro" id="IPR036390">
    <property type="entry name" value="WH_DNA-bd_sf"/>
</dbReference>
<dbReference type="InterPro" id="IPR001034">
    <property type="entry name" value="DeoR_HTH"/>
</dbReference>
<dbReference type="InterPro" id="IPR036388">
    <property type="entry name" value="WH-like_DNA-bd_sf"/>
</dbReference>
<dbReference type="InterPro" id="IPR014036">
    <property type="entry name" value="DeoR-like_C"/>
</dbReference>
<sequence>MSQGSSKLERLDAIRGHLYTHGPSTIQALADAAGASLATIRRDLQILEEQGIIDRAHGGARIAEGSSVEVAFSAREGRNLAAKRALAAAAYEKLTPHATIFLDAGTTVRQLARLLRINPMPMTVFTNGLLVAQELLDVPKLRVVVIGGQLRNENASLVGPEAEAMLERLWFDQLFLGVSAIGPDATIYSVDSAEASLNARMLKRAEKRFIVTDSSKFGVMSTYAVAALAPSISIMTDANLSSDWQRQLHDIGMPLTLVNVPAGAS</sequence>
<name>A0A2S9Q3V5_9HYPH</name>
<accession>A0A2S9Q3V5</accession>
<dbReference type="SMART" id="SM00420">
    <property type="entry name" value="HTH_DEOR"/>
    <property type="match status" value="1"/>
</dbReference>
<dbReference type="Pfam" id="PF00455">
    <property type="entry name" value="DeoRC"/>
    <property type="match status" value="1"/>
</dbReference>
<dbReference type="AlphaFoldDB" id="A0A2S9Q3V5"/>
<dbReference type="InterPro" id="IPR018356">
    <property type="entry name" value="Tscrpt_reg_HTH_DeoR_CS"/>
</dbReference>
<dbReference type="Pfam" id="PF08220">
    <property type="entry name" value="HTH_DeoR"/>
    <property type="match status" value="1"/>
</dbReference>